<keyword evidence="1" id="KW-0472">Membrane</keyword>
<gene>
    <name evidence="2" type="ORF">PFRI_06800</name>
</gene>
<keyword evidence="1" id="KW-0812">Transmembrane</keyword>
<evidence type="ECO:0000313" key="3">
    <source>
        <dbReference type="Proteomes" id="UP000184514"/>
    </source>
</evidence>
<evidence type="ECO:0008006" key="4">
    <source>
        <dbReference type="Google" id="ProtNLM"/>
    </source>
</evidence>
<feature type="transmembrane region" description="Helical" evidence="1">
    <location>
        <begin position="21"/>
        <end position="43"/>
    </location>
</feature>
<dbReference type="EMBL" id="MLCB01000058">
    <property type="protein sequence ID" value="OJI95080.1"/>
    <property type="molecule type" value="Genomic_DNA"/>
</dbReference>
<organism evidence="2 3">
    <name type="scientific">Planktotalea frisia</name>
    <dbReference type="NCBI Taxonomy" id="696762"/>
    <lineage>
        <taxon>Bacteria</taxon>
        <taxon>Pseudomonadati</taxon>
        <taxon>Pseudomonadota</taxon>
        <taxon>Alphaproteobacteria</taxon>
        <taxon>Rhodobacterales</taxon>
        <taxon>Paracoccaceae</taxon>
        <taxon>Planktotalea</taxon>
    </lineage>
</organism>
<dbReference type="RefSeq" id="WP_072629349.1">
    <property type="nucleotide sequence ID" value="NZ_MLCB01000058.1"/>
</dbReference>
<protein>
    <recommendedName>
        <fullName evidence="4">VWFA domain-containing protein</fullName>
    </recommendedName>
</protein>
<dbReference type="AlphaFoldDB" id="A0A1L9P0L9"/>
<reference evidence="2 3" key="1">
    <citation type="submission" date="2016-10" db="EMBL/GenBank/DDBJ databases">
        <title>Genome sequence of Planktotalea frisia SH6-1.</title>
        <authorList>
            <person name="Poehlein A."/>
            <person name="Bakenhus I."/>
            <person name="Voget S."/>
            <person name="Brinkhoff T."/>
            <person name="Simon M."/>
        </authorList>
    </citation>
    <scope>NUCLEOTIDE SEQUENCE [LARGE SCALE GENOMIC DNA]</scope>
    <source>
        <strain evidence="2 3">SH6-1</strain>
    </source>
</reference>
<evidence type="ECO:0000256" key="1">
    <source>
        <dbReference type="SAM" id="Phobius"/>
    </source>
</evidence>
<dbReference type="Proteomes" id="UP000184514">
    <property type="component" value="Unassembled WGS sequence"/>
</dbReference>
<dbReference type="STRING" id="696762.PFRI_06800"/>
<keyword evidence="1" id="KW-1133">Transmembrane helix</keyword>
<comment type="caution">
    <text evidence="2">The sequence shown here is derived from an EMBL/GenBank/DDBJ whole genome shotgun (WGS) entry which is preliminary data.</text>
</comment>
<sequence>MVKKRKTRNKRKKSKGNSGTIFAIIAAFSFFTALVGAGAFLLLNTEKPVTLEQADLCPKAGSRGTVALLLDTTDGMSRITKEEVRRNILEVQRTIPRYYRVSVFTLDEDGLEREPVASVCNPGRLDQMDDLAQQGLTANPALISAKYSEFEVTLSKALETVFEEEFEARRSPLLSSLQELSVIMPDPMDVDAASYPAGKNKIILITDMLEHTDVFSVYQSGLDFEAFSASRATEKFGKSYKALDIEILIVRRDQNKYSTLDVVRFWAKVFKQEFSSEINSIKILSGEL</sequence>
<keyword evidence="3" id="KW-1185">Reference proteome</keyword>
<proteinExistence type="predicted"/>
<dbReference type="OrthoDB" id="7551043at2"/>
<evidence type="ECO:0000313" key="2">
    <source>
        <dbReference type="EMBL" id="OJI95080.1"/>
    </source>
</evidence>
<name>A0A1L9P0L9_9RHOB</name>
<accession>A0A1L9P0L9</accession>